<reference evidence="6 12" key="1">
    <citation type="submission" date="2016-09" db="EMBL/GenBank/DDBJ databases">
        <title>Genome Sequence of the Lactobacillus fermentum strain NCC2970 (CNCM I-5068).</title>
        <authorList>
            <person name="Barretto C."/>
            <person name="Ngom-Bru C."/>
            <person name="Genevaz A."/>
            <person name="Fournier C."/>
            <person name="Moine D."/>
            <person name="Kassam M."/>
            <person name="Iltis A."/>
            <person name="Sagory-Zalkind P."/>
            <person name="Faucherand G."/>
            <person name="Descombes P."/>
            <person name="Duboux S."/>
        </authorList>
    </citation>
    <scope>NUCLEOTIDE SEQUENCE [LARGE SCALE GENOMIC DNA]</scope>
    <source>
        <strain evidence="6 12">NCC2970</strain>
    </source>
</reference>
<dbReference type="EMBL" id="BOLH01000008">
    <property type="protein sequence ID" value="GIC71984.1"/>
    <property type="molecule type" value="Genomic_DNA"/>
</dbReference>
<reference evidence="9 14" key="3">
    <citation type="submission" date="2019-10" db="EMBL/GenBank/DDBJ databases">
        <title>Genome Sequencing and assembly of Lactobacillus fermentum I2, a lactic acid bacteria.</title>
        <authorList>
            <person name="Lopes L.S."/>
            <person name="Persinoti G.F."/>
            <person name="Riano-Pachon D.M."/>
            <person name="Labate C.A."/>
        </authorList>
    </citation>
    <scope>NUCLEOTIDE SEQUENCE [LARGE SCALE GENOMIC DNA]</scope>
    <source>
        <strain evidence="9 14">I2</strain>
    </source>
</reference>
<reference evidence="11" key="6">
    <citation type="submission" date="2023-04" db="EMBL/GenBank/DDBJ databases">
        <title>Genomic of Limosilactobacillus fermentum MSJK0025.</title>
        <authorList>
            <person name="Yang S."/>
        </authorList>
    </citation>
    <scope>NUCLEOTIDE SEQUENCE</scope>
    <source>
        <strain evidence="11">MSJK0025</strain>
    </source>
</reference>
<dbReference type="Proteomes" id="UP001218104">
    <property type="component" value="Chromosome"/>
</dbReference>
<dbReference type="Proteomes" id="UP000466799">
    <property type="component" value="Unassembled WGS sequence"/>
</dbReference>
<dbReference type="Proteomes" id="UP000503169">
    <property type="component" value="Chromosome"/>
</dbReference>
<reference evidence="8 16" key="5">
    <citation type="submission" date="2021-01" db="EMBL/GenBank/DDBJ databases">
        <title>Development of a method for detection of lactic acid bacteria that cause putrefactive shochu mash.</title>
        <authorList>
            <person name="Takashita H."/>
            <person name="Fujihara E."/>
            <person name="Takayama K."/>
            <person name="Yamamoto H."/>
            <person name="Mizutani M."/>
            <person name="Kajiwara Y."/>
        </authorList>
    </citation>
    <scope>NUCLEOTIDE SEQUENCE [LARGE SCALE GENOMIC DNA]</scope>
    <source>
        <strain evidence="8 16">01-B1</strain>
    </source>
</reference>
<dbReference type="GeneID" id="83715388"/>
<dbReference type="EMBL" id="CP017151">
    <property type="protein sequence ID" value="AOR74623.1"/>
    <property type="molecule type" value="Genomic_DNA"/>
</dbReference>
<evidence type="ECO:0000313" key="6">
    <source>
        <dbReference type="EMBL" id="AOR74623.1"/>
    </source>
</evidence>
<dbReference type="PATRIC" id="fig|1613.112.peg.1226"/>
<evidence type="ECO:0000313" key="8">
    <source>
        <dbReference type="EMBL" id="GIC71984.1"/>
    </source>
</evidence>
<dbReference type="PIRSF" id="PIRSF021439">
    <property type="entry name" value="DUF972"/>
    <property type="match status" value="1"/>
</dbReference>
<name>A0A0F4HCA7_LIMFE</name>
<dbReference type="Proteomes" id="UP000653631">
    <property type="component" value="Unassembled WGS sequence"/>
</dbReference>
<dbReference type="AlphaFoldDB" id="A0A0F4HCA7"/>
<dbReference type="GO" id="GO:0046872">
    <property type="term" value="F:metal ion binding"/>
    <property type="evidence" value="ECO:0007669"/>
    <property type="project" value="UniProtKB-KW"/>
</dbReference>
<dbReference type="Proteomes" id="UP000094714">
    <property type="component" value="Chromosome"/>
</dbReference>
<reference evidence="7 13" key="2">
    <citation type="submission" date="2016-12" db="EMBL/GenBank/DDBJ databases">
        <title>Complete Genome Sequence of Lactobacillus fermentum Strain SNUV175, a Probiotic for Treatment of Bacterial Vaginosis.</title>
        <authorList>
            <person name="Lee S."/>
            <person name="You H.J."/>
            <person name="Kwon B."/>
            <person name="Ko G."/>
        </authorList>
    </citation>
    <scope>NUCLEOTIDE SEQUENCE [LARGE SCALE GENOMIC DNA]</scope>
    <source>
        <strain evidence="7 13">SNUV175</strain>
    </source>
</reference>
<dbReference type="Pfam" id="PF06156">
    <property type="entry name" value="YabA"/>
    <property type="match status" value="1"/>
</dbReference>
<evidence type="ECO:0000256" key="5">
    <source>
        <dbReference type="ARBA" id="ARBA00022880"/>
    </source>
</evidence>
<evidence type="ECO:0000313" key="14">
    <source>
        <dbReference type="Proteomes" id="UP000466799"/>
    </source>
</evidence>
<evidence type="ECO:0000313" key="15">
    <source>
        <dbReference type="Proteomes" id="UP000503169"/>
    </source>
</evidence>
<dbReference type="InterPro" id="IPR010377">
    <property type="entry name" value="YabA"/>
</dbReference>
<proteinExistence type="predicted"/>
<keyword evidence="1" id="KW-0963">Cytoplasm</keyword>
<evidence type="ECO:0000313" key="12">
    <source>
        <dbReference type="Proteomes" id="UP000094714"/>
    </source>
</evidence>
<dbReference type="RefSeq" id="WP_004562767.1">
    <property type="nucleotide sequence ID" value="NZ_AP024320.1"/>
</dbReference>
<dbReference type="EMBL" id="WHJL01000012">
    <property type="protein sequence ID" value="MPQ34762.1"/>
    <property type="molecule type" value="Genomic_DNA"/>
</dbReference>
<evidence type="ECO:0000256" key="1">
    <source>
        <dbReference type="ARBA" id="ARBA00022490"/>
    </source>
</evidence>
<evidence type="ECO:0000256" key="4">
    <source>
        <dbReference type="ARBA" id="ARBA00022833"/>
    </source>
</evidence>
<dbReference type="EMBL" id="CP050919">
    <property type="protein sequence ID" value="QIX57936.1"/>
    <property type="molecule type" value="Genomic_DNA"/>
</dbReference>
<keyword evidence="5" id="KW-0236">DNA replication inhibitor</keyword>
<protein>
    <submittedName>
        <fullName evidence="7">DNA replication initiation control protein YabA</fullName>
    </submittedName>
    <submittedName>
        <fullName evidence="9">DUF972 family protein</fullName>
    </submittedName>
    <submittedName>
        <fullName evidence="6">Initiation-control protein YabA</fullName>
    </submittedName>
</protein>
<evidence type="ECO:0000313" key="9">
    <source>
        <dbReference type="EMBL" id="MPQ34762.1"/>
    </source>
</evidence>
<evidence type="ECO:0000313" key="10">
    <source>
        <dbReference type="EMBL" id="QIX57936.1"/>
    </source>
</evidence>
<evidence type="ECO:0000256" key="3">
    <source>
        <dbReference type="ARBA" id="ARBA00022723"/>
    </source>
</evidence>
<evidence type="ECO:0000313" key="16">
    <source>
        <dbReference type="Proteomes" id="UP000653631"/>
    </source>
</evidence>
<accession>A0A0F4HCA7</accession>
<dbReference type="Proteomes" id="UP000185427">
    <property type="component" value="Chromosome"/>
</dbReference>
<dbReference type="OrthoDB" id="2112130at2"/>
<dbReference type="EMBL" id="CP121468">
    <property type="protein sequence ID" value="WFR89496.1"/>
    <property type="molecule type" value="Genomic_DNA"/>
</dbReference>
<dbReference type="EMBL" id="CP019030">
    <property type="protein sequence ID" value="APU45592.1"/>
    <property type="molecule type" value="Genomic_DNA"/>
</dbReference>
<sequence>MSEHLDKGNLYDRLNQAIQQTRELVVSMEGLQKMMTQVLEENAALSIENDHLRRLLESQSQKDAGGLTASQKKLQKIYEEGFHICHEYYGKRRDDECLFCQSALNPRKKGK</sequence>
<keyword evidence="2" id="KW-0235">DNA replication</keyword>
<gene>
    <name evidence="10" type="primary">yabA</name>
    <name evidence="7" type="ORF">BUW47_03645</name>
    <name evidence="9" type="ORF">GC247_02250</name>
    <name evidence="10" type="ORF">HCY95_00345</name>
    <name evidence="6" type="ORF">LACFE_CDS1169</name>
    <name evidence="8" type="ORF">LF01B1_09990</name>
    <name evidence="11" type="ORF">P8634_01785</name>
</gene>
<reference evidence="10 15" key="4">
    <citation type="submission" date="2020-04" db="EMBL/GenBank/DDBJ databases">
        <title>Novel strain L. Fermentum HFD1 producer antibacterial peptides.</title>
        <authorList>
            <person name="Ozhegov G.D."/>
            <person name="Pavlova A.S."/>
            <person name="Zhuravleva D.E."/>
            <person name="Gogoleva N.V."/>
            <person name="Shagimardanova E.I."/>
            <person name="Markelova M.I."/>
            <person name="Yarullina D.R."/>
            <person name="Kayumov A.R."/>
        </authorList>
    </citation>
    <scope>NUCLEOTIDE SEQUENCE [LARGE SCALE GENOMIC DNA]</scope>
    <source>
        <strain evidence="10 15">HFD1</strain>
    </source>
</reference>
<evidence type="ECO:0000256" key="2">
    <source>
        <dbReference type="ARBA" id="ARBA00022705"/>
    </source>
</evidence>
<organism evidence="6 12">
    <name type="scientific">Limosilactobacillus fermentum</name>
    <name type="common">Lactobacillus fermentum</name>
    <dbReference type="NCBI Taxonomy" id="1613"/>
    <lineage>
        <taxon>Bacteria</taxon>
        <taxon>Bacillati</taxon>
        <taxon>Bacillota</taxon>
        <taxon>Bacilli</taxon>
        <taxon>Lactobacillales</taxon>
        <taxon>Lactobacillaceae</taxon>
        <taxon>Limosilactobacillus</taxon>
    </lineage>
</organism>
<evidence type="ECO:0000313" key="13">
    <source>
        <dbReference type="Proteomes" id="UP000185427"/>
    </source>
</evidence>
<keyword evidence="3" id="KW-0479">Metal-binding</keyword>
<dbReference type="GO" id="GO:0008156">
    <property type="term" value="P:negative regulation of DNA replication"/>
    <property type="evidence" value="ECO:0007669"/>
    <property type="project" value="UniProtKB-KW"/>
</dbReference>
<keyword evidence="4" id="KW-0862">Zinc</keyword>
<evidence type="ECO:0000313" key="11">
    <source>
        <dbReference type="EMBL" id="WFR89496.1"/>
    </source>
</evidence>
<dbReference type="GO" id="GO:0006260">
    <property type="term" value="P:DNA replication"/>
    <property type="evidence" value="ECO:0007669"/>
    <property type="project" value="UniProtKB-KW"/>
</dbReference>
<evidence type="ECO:0000313" key="7">
    <source>
        <dbReference type="EMBL" id="APU45592.1"/>
    </source>
</evidence>